<feature type="region of interest" description="Disordered" evidence="2">
    <location>
        <begin position="38"/>
        <end position="75"/>
    </location>
</feature>
<comment type="caution">
    <text evidence="4">The sequence shown here is derived from an EMBL/GenBank/DDBJ whole genome shotgun (WGS) entry which is preliminary data.</text>
</comment>
<feature type="signal peptide" evidence="3">
    <location>
        <begin position="1"/>
        <end position="21"/>
    </location>
</feature>
<feature type="compositionally biased region" description="Basic residues" evidence="2">
    <location>
        <begin position="59"/>
        <end position="70"/>
    </location>
</feature>
<evidence type="ECO:0000313" key="5">
    <source>
        <dbReference type="Proteomes" id="UP000625316"/>
    </source>
</evidence>
<keyword evidence="5" id="KW-1185">Reference proteome</keyword>
<reference evidence="4" key="1">
    <citation type="submission" date="2020-10" db="EMBL/GenBank/DDBJ databases">
        <authorList>
            <person name="Castelo-Branco R."/>
            <person name="Eusebio N."/>
            <person name="Adriana R."/>
            <person name="Vieira A."/>
            <person name="Brugerolle De Fraissinette N."/>
            <person name="Rezende De Castro R."/>
            <person name="Schneider M.P."/>
            <person name="Vasconcelos V."/>
            <person name="Leao P.N."/>
        </authorList>
    </citation>
    <scope>NUCLEOTIDE SEQUENCE</scope>
    <source>
        <strain evidence="4">LEGE 11480</strain>
    </source>
</reference>
<name>A0A928Z2U2_9CYAN</name>
<dbReference type="Gene3D" id="3.30.1450.10">
    <property type="match status" value="1"/>
</dbReference>
<feature type="chain" id="PRO_5036943819" description="Lipoprotein" evidence="3">
    <location>
        <begin position="22"/>
        <end position="194"/>
    </location>
</feature>
<evidence type="ECO:0008006" key="6">
    <source>
        <dbReference type="Google" id="ProtNLM"/>
    </source>
</evidence>
<dbReference type="RefSeq" id="WP_264325580.1">
    <property type="nucleotide sequence ID" value="NZ_JADEXQ010000043.1"/>
</dbReference>
<evidence type="ECO:0000313" key="4">
    <source>
        <dbReference type="EMBL" id="MBE9030751.1"/>
    </source>
</evidence>
<dbReference type="Proteomes" id="UP000625316">
    <property type="component" value="Unassembled WGS sequence"/>
</dbReference>
<sequence>MSWKRLAGLILSLGLLGPSLGCTHLAVDAIEQAVIQAENSKAPRRDRRRDGPSATRRQAERRKSRQRRQASHPQFDQVKRGMTYDQVVALLGSPERKQGQYAWDTMEGKITVAFGVNDRAQYSRAESTVSQDLKRQVRELVRARANYNTIAANLGGDAATLVSARAVWVLPKGEANISFRNNQVIGKRWSRQAT</sequence>
<gene>
    <name evidence="4" type="ORF">IQ266_13520</name>
</gene>
<proteinExistence type="predicted"/>
<evidence type="ECO:0000256" key="3">
    <source>
        <dbReference type="SAM" id="SignalP"/>
    </source>
</evidence>
<dbReference type="InterPro" id="IPR037873">
    <property type="entry name" value="BamE-like"/>
</dbReference>
<accession>A0A928Z2U2</accession>
<protein>
    <recommendedName>
        <fullName evidence="6">Lipoprotein</fullName>
    </recommendedName>
</protein>
<keyword evidence="1 3" id="KW-0732">Signal</keyword>
<dbReference type="EMBL" id="JADEXQ010000043">
    <property type="protein sequence ID" value="MBE9030751.1"/>
    <property type="molecule type" value="Genomic_DNA"/>
</dbReference>
<evidence type="ECO:0000256" key="1">
    <source>
        <dbReference type="ARBA" id="ARBA00022729"/>
    </source>
</evidence>
<dbReference type="AlphaFoldDB" id="A0A928Z2U2"/>
<organism evidence="4 5">
    <name type="scientific">Romeriopsis navalis LEGE 11480</name>
    <dbReference type="NCBI Taxonomy" id="2777977"/>
    <lineage>
        <taxon>Bacteria</taxon>
        <taxon>Bacillati</taxon>
        <taxon>Cyanobacteriota</taxon>
        <taxon>Cyanophyceae</taxon>
        <taxon>Leptolyngbyales</taxon>
        <taxon>Leptolyngbyaceae</taxon>
        <taxon>Romeriopsis</taxon>
        <taxon>Romeriopsis navalis</taxon>
    </lineage>
</organism>
<evidence type="ECO:0000256" key="2">
    <source>
        <dbReference type="SAM" id="MobiDB-lite"/>
    </source>
</evidence>